<dbReference type="Gene3D" id="3.40.1010.10">
    <property type="entry name" value="Cobalt-precorrin-4 Transmethylase, Domain 1"/>
    <property type="match status" value="1"/>
</dbReference>
<keyword evidence="3 9" id="KW-0489">Methyltransferase</keyword>
<dbReference type="Pfam" id="PF00590">
    <property type="entry name" value="TP_methylase"/>
    <property type="match status" value="1"/>
</dbReference>
<comment type="pathway">
    <text evidence="7">Porphyrin-containing compound metabolism; siroheme biosynthesis; precorrin-2 from uroporphyrinogen III: step 1/1.</text>
</comment>
<name>A0ABZ0JUF7_9GAMM</name>
<sequence>MEVNKICGIKSTTLSVELTNLQLGNDTLILTDANVVTIVGAGCGDIDMLTIKAARAIAAAEAIVYDNLVSKDILQLANDNCEMHYMGKVFGQLCVTQDQINQQLLRLSQQGKVVIRLKGGDPNVFGRGTEEAYFLANHGVKSQFIAGVTAALGCAASAGIPLTHRKLARSVTLMTGHLCDDAPIEWAGLLAAKSTMVFYMGKQRAANIAHGLLQAGAKLALPVAFISNGARPNQSVIHTTVKDMVEVASGIQVEGPTLLIVGEVVAIGQELAQLLRDVDEQQGDATYHINVANERVYA</sequence>
<organism evidence="9 10">
    <name type="scientific">Shewanella youngdeokensis</name>
    <dbReference type="NCBI Taxonomy" id="2999068"/>
    <lineage>
        <taxon>Bacteria</taxon>
        <taxon>Pseudomonadati</taxon>
        <taxon>Pseudomonadota</taxon>
        <taxon>Gammaproteobacteria</taxon>
        <taxon>Alteromonadales</taxon>
        <taxon>Shewanellaceae</taxon>
        <taxon>Shewanella</taxon>
    </lineage>
</organism>
<evidence type="ECO:0000256" key="1">
    <source>
        <dbReference type="ARBA" id="ARBA00004953"/>
    </source>
</evidence>
<dbReference type="EC" id="2.1.1.107" evidence="2"/>
<evidence type="ECO:0000313" key="9">
    <source>
        <dbReference type="EMBL" id="WOT03861.1"/>
    </source>
</evidence>
<dbReference type="Gene3D" id="3.30.950.10">
    <property type="entry name" value="Methyltransferase, Cobalt-precorrin-4 Transmethylase, Domain 2"/>
    <property type="match status" value="1"/>
</dbReference>
<evidence type="ECO:0000256" key="7">
    <source>
        <dbReference type="ARBA" id="ARBA00025705"/>
    </source>
</evidence>
<dbReference type="InterPro" id="IPR006366">
    <property type="entry name" value="CobA/CysG_C"/>
</dbReference>
<dbReference type="GO" id="GO:0032259">
    <property type="term" value="P:methylation"/>
    <property type="evidence" value="ECO:0007669"/>
    <property type="project" value="UniProtKB-KW"/>
</dbReference>
<dbReference type="SUPFAM" id="SSF53790">
    <property type="entry name" value="Tetrapyrrole methylase"/>
    <property type="match status" value="1"/>
</dbReference>
<evidence type="ECO:0000256" key="2">
    <source>
        <dbReference type="ARBA" id="ARBA00012162"/>
    </source>
</evidence>
<feature type="domain" description="Tetrapyrrole methylase" evidence="8">
    <location>
        <begin position="36"/>
        <end position="244"/>
    </location>
</feature>
<dbReference type="PANTHER" id="PTHR45790">
    <property type="entry name" value="SIROHEME SYNTHASE-RELATED"/>
    <property type="match status" value="1"/>
</dbReference>
<accession>A0ABZ0JUF7</accession>
<dbReference type="InterPro" id="IPR050161">
    <property type="entry name" value="Siro_Cobalamin_biosynth"/>
</dbReference>
<dbReference type="EMBL" id="CP136522">
    <property type="protein sequence ID" value="WOT03861.1"/>
    <property type="molecule type" value="Genomic_DNA"/>
</dbReference>
<keyword evidence="10" id="KW-1185">Reference proteome</keyword>
<evidence type="ECO:0000256" key="4">
    <source>
        <dbReference type="ARBA" id="ARBA00022679"/>
    </source>
</evidence>
<dbReference type="PANTHER" id="PTHR45790:SF3">
    <property type="entry name" value="S-ADENOSYL-L-METHIONINE-DEPENDENT UROPORPHYRINOGEN III METHYLTRANSFERASE, CHLOROPLASTIC"/>
    <property type="match status" value="1"/>
</dbReference>
<dbReference type="InterPro" id="IPR014776">
    <property type="entry name" value="4pyrrole_Mease_sub2"/>
</dbReference>
<dbReference type="NCBIfam" id="TIGR01469">
    <property type="entry name" value="cobA_cysG_Cterm"/>
    <property type="match status" value="1"/>
</dbReference>
<evidence type="ECO:0000256" key="5">
    <source>
        <dbReference type="ARBA" id="ARBA00022691"/>
    </source>
</evidence>
<proteinExistence type="predicted"/>
<evidence type="ECO:0000256" key="3">
    <source>
        <dbReference type="ARBA" id="ARBA00022603"/>
    </source>
</evidence>
<evidence type="ECO:0000259" key="8">
    <source>
        <dbReference type="Pfam" id="PF00590"/>
    </source>
</evidence>
<dbReference type="NCBIfam" id="NF004790">
    <property type="entry name" value="PRK06136.1"/>
    <property type="match status" value="1"/>
</dbReference>
<keyword evidence="4 9" id="KW-0808">Transferase</keyword>
<protein>
    <recommendedName>
        <fullName evidence="2">uroporphyrinogen-III C-methyltransferase</fullName>
        <ecNumber evidence="2">2.1.1.107</ecNumber>
    </recommendedName>
</protein>
<reference evidence="9 10" key="1">
    <citation type="submission" date="2023-10" db="EMBL/GenBank/DDBJ databases">
        <title>Complete genome sequence of Shewanella sp. DAU334.</title>
        <authorList>
            <person name="Lee Y.-S."/>
            <person name="Jeong H.-R."/>
            <person name="Hwang E.-J."/>
            <person name="Choi Y.-L."/>
            <person name="Kim G.-D."/>
        </authorList>
    </citation>
    <scope>NUCLEOTIDE SEQUENCE [LARGE SCALE GENOMIC DNA]</scope>
    <source>
        <strain evidence="9 10">DAU334</strain>
    </source>
</reference>
<dbReference type="RefSeq" id="WP_310471483.1">
    <property type="nucleotide sequence ID" value="NZ_CP136522.1"/>
</dbReference>
<dbReference type="InterPro" id="IPR014777">
    <property type="entry name" value="4pyrrole_Mease_sub1"/>
</dbReference>
<dbReference type="Proteomes" id="UP001529491">
    <property type="component" value="Chromosome"/>
</dbReference>
<comment type="pathway">
    <text evidence="1">Cofactor biosynthesis; adenosylcobalamin biosynthesis.</text>
</comment>
<evidence type="ECO:0000256" key="6">
    <source>
        <dbReference type="ARBA" id="ARBA00023244"/>
    </source>
</evidence>
<keyword evidence="6" id="KW-0627">Porphyrin biosynthesis</keyword>
<dbReference type="CDD" id="cd11642">
    <property type="entry name" value="SUMT"/>
    <property type="match status" value="1"/>
</dbReference>
<dbReference type="InterPro" id="IPR000878">
    <property type="entry name" value="4pyrrol_Mease"/>
</dbReference>
<dbReference type="GO" id="GO:0004851">
    <property type="term" value="F:uroporphyrin-III C-methyltransferase activity"/>
    <property type="evidence" value="ECO:0007669"/>
    <property type="project" value="UniProtKB-EC"/>
</dbReference>
<keyword evidence="5" id="KW-0949">S-adenosyl-L-methionine</keyword>
<gene>
    <name evidence="9" type="primary">cobA</name>
    <name evidence="9" type="ORF">RGE70_10940</name>
</gene>
<dbReference type="InterPro" id="IPR035996">
    <property type="entry name" value="4pyrrol_Methylase_sf"/>
</dbReference>
<evidence type="ECO:0000313" key="10">
    <source>
        <dbReference type="Proteomes" id="UP001529491"/>
    </source>
</evidence>